<reference evidence="4" key="2">
    <citation type="submission" date="2018-02" db="EMBL/GenBank/DDBJ databases">
        <authorList>
            <person name="Li H.Q."/>
            <person name="Lu S.F."/>
        </authorList>
    </citation>
    <scope>NUCLEOTIDE SEQUENCE</scope>
</reference>
<feature type="repeat" description="PPR" evidence="3">
    <location>
        <begin position="386"/>
        <end position="416"/>
    </location>
</feature>
<feature type="repeat" description="PPR" evidence="3">
    <location>
        <begin position="281"/>
        <end position="315"/>
    </location>
</feature>
<dbReference type="Pfam" id="PF13041">
    <property type="entry name" value="PPR_2"/>
    <property type="match status" value="2"/>
</dbReference>
<feature type="repeat" description="PPR" evidence="3">
    <location>
        <begin position="351"/>
        <end position="385"/>
    </location>
</feature>
<organism evidence="4">
    <name type="scientific">Salvia miltiorrhiza</name>
    <name type="common">Chinese sage</name>
    <dbReference type="NCBI Taxonomy" id="226208"/>
    <lineage>
        <taxon>Eukaryota</taxon>
        <taxon>Viridiplantae</taxon>
        <taxon>Streptophyta</taxon>
        <taxon>Embryophyta</taxon>
        <taxon>Tracheophyta</taxon>
        <taxon>Spermatophyta</taxon>
        <taxon>Magnoliopsida</taxon>
        <taxon>eudicotyledons</taxon>
        <taxon>Gunneridae</taxon>
        <taxon>Pentapetalae</taxon>
        <taxon>asterids</taxon>
        <taxon>lamiids</taxon>
        <taxon>Lamiales</taxon>
        <taxon>Lamiaceae</taxon>
        <taxon>Nepetoideae</taxon>
        <taxon>Mentheae</taxon>
        <taxon>Salviinae</taxon>
        <taxon>Salvia</taxon>
        <taxon>Salvia incertae sedis</taxon>
    </lineage>
</organism>
<dbReference type="InterPro" id="IPR002885">
    <property type="entry name" value="PPR_rpt"/>
</dbReference>
<keyword evidence="2" id="KW-0677">Repeat</keyword>
<accession>A0A678WCP7</accession>
<name>A0A678WCP7_SALMI</name>
<feature type="repeat" description="PPR" evidence="3">
    <location>
        <begin position="73"/>
        <end position="103"/>
    </location>
</feature>
<dbReference type="Gene3D" id="1.25.40.10">
    <property type="entry name" value="Tetratricopeptide repeat domain"/>
    <property type="match status" value="5"/>
</dbReference>
<evidence type="ECO:0000256" key="1">
    <source>
        <dbReference type="ARBA" id="ARBA00007626"/>
    </source>
</evidence>
<feature type="repeat" description="PPR" evidence="3">
    <location>
        <begin position="215"/>
        <end position="245"/>
    </location>
</feature>
<dbReference type="Pfam" id="PF13812">
    <property type="entry name" value="PPR_3"/>
    <property type="match status" value="1"/>
</dbReference>
<dbReference type="NCBIfam" id="TIGR00756">
    <property type="entry name" value="PPR"/>
    <property type="match status" value="9"/>
</dbReference>
<dbReference type="AlphaFoldDB" id="A0A678WCP7"/>
<dbReference type="InterPro" id="IPR050667">
    <property type="entry name" value="PPR-containing_protein"/>
</dbReference>
<feature type="repeat" description="PPR" evidence="3">
    <location>
        <begin position="456"/>
        <end position="490"/>
    </location>
</feature>
<dbReference type="PROSITE" id="PS51375">
    <property type="entry name" value="PPR"/>
    <property type="match status" value="12"/>
</dbReference>
<reference evidence="4" key="1">
    <citation type="journal article" date="2018" name="Molecules">
        <title>The Pentatricopeptide Repeat Gene Family in Salvia miltiorrhiza: Genome-Wide Characterization and Expression Analysis.</title>
        <authorList>
            <person name="Li H."/>
            <person name="Li C."/>
            <person name="Deng Y."/>
            <person name="Jiang X."/>
            <person name="Lu S."/>
        </authorList>
    </citation>
    <scope>NUCLEOTIDE SEQUENCE</scope>
</reference>
<feature type="repeat" description="PPR" evidence="3">
    <location>
        <begin position="180"/>
        <end position="214"/>
    </location>
</feature>
<dbReference type="PANTHER" id="PTHR47939:SF13">
    <property type="entry name" value="OS03G0201400 PROTEIN"/>
    <property type="match status" value="1"/>
</dbReference>
<feature type="repeat" description="PPR" evidence="3">
    <location>
        <begin position="491"/>
        <end position="525"/>
    </location>
</feature>
<evidence type="ECO:0000256" key="2">
    <source>
        <dbReference type="ARBA" id="ARBA00022737"/>
    </source>
</evidence>
<dbReference type="InterPro" id="IPR011990">
    <property type="entry name" value="TPR-like_helical_dom_sf"/>
</dbReference>
<comment type="similarity">
    <text evidence="1">Belongs to the PPR family. P subfamily.</text>
</comment>
<feature type="repeat" description="PPR" evidence="3">
    <location>
        <begin position="561"/>
        <end position="595"/>
    </location>
</feature>
<dbReference type="Pfam" id="PF01535">
    <property type="entry name" value="PPR"/>
    <property type="match status" value="4"/>
</dbReference>
<dbReference type="Pfam" id="PF12854">
    <property type="entry name" value="PPR_1"/>
    <property type="match status" value="2"/>
</dbReference>
<sequence length="626" mass="69902">MSNIFNVSKILIISKRGLLFSSHNRLRFISAAAASVLVPTHHQISHLILEQKSANEALKTFEWASAIPSFTHDVSTYRALIHKLCTFRQFNVVEKLLDEMPKRIGTLPDEDIFITIARGFGRARMIREVIRVLDMVAKFGKAAPSLKLLNAILDVLVKEDIDIAREFYRKKIMGIGLKGDDYTYGILMKGFCLTNRIGDGFKLLQIMKNHGVEVNAVVYNTLIHALCKNGKVGRARSLMNEMGKYSDVTFNILVSTYCNEGNLVQALVMVEKCFSSGFVPDVVALTKLVELLCSEGRISEAVEVMERVEAKGGALDVVVYNTLLEGFVKAGKVKGGCGFLRQMEAKGCLPNTDTYNVLILGFCESHEMDRALDLFHEMKRAGVRWDFVTFETLTYGFCSMGKTRDGVEIFELMLEERGGCGGRIASCNSILYGLYKSGNVGKALEFLNYMRIWFPRGVAHTLTILRLCEEGNADEAKLVLDEMRERGSVPSALVYASLVQEYCKKGCMKEAVELVNEMIGLEYFPVASTFNALISGFCKQGKAGIAVRLMEDLKMRGCLLDSESYGFVVDALCSEGELQQVFVMYMEMMERGIAPNHGTWNSLTVMTMEGKNSLSEDRLLERLIKS</sequence>
<evidence type="ECO:0000256" key="3">
    <source>
        <dbReference type="PROSITE-ProRule" id="PRU00708"/>
    </source>
</evidence>
<protein>
    <submittedName>
        <fullName evidence="4">Pentatricopeptide repeat protein</fullName>
    </submittedName>
</protein>
<dbReference type="PANTHER" id="PTHR47939">
    <property type="entry name" value="MEMBRANE-ASSOCIATED SALT-INDUCIBLE PROTEIN-LIKE"/>
    <property type="match status" value="1"/>
</dbReference>
<evidence type="ECO:0000313" key="4">
    <source>
        <dbReference type="EMBL" id="AYM00586.1"/>
    </source>
</evidence>
<feature type="repeat" description="PPR" evidence="3">
    <location>
        <begin position="246"/>
        <end position="280"/>
    </location>
</feature>
<proteinExistence type="evidence at transcript level"/>
<feature type="repeat" description="PPR" evidence="3">
    <location>
        <begin position="526"/>
        <end position="560"/>
    </location>
</feature>
<dbReference type="EMBL" id="MH004586">
    <property type="protein sequence ID" value="AYM00586.1"/>
    <property type="molecule type" value="mRNA"/>
</dbReference>
<feature type="repeat" description="PPR" evidence="3">
    <location>
        <begin position="316"/>
        <end position="350"/>
    </location>
</feature>